<sequence length="443" mass="49818">MRAQKGEVCRVEVEEFQPLLSMVGHLEPKKFDCSFSNGEVIYYHEGNPLTNHDHVQVTIFFFRNNNSVVQTVDVMVDVVDEPPDRVTKSNDTAARLISARMRDKQTNRVQRVEIIRQVNVTSLKPTSDSISPEILRITYDPVEEDCRLTYTSPEFWTVETESPDSSGAIGPDGTVSPRFGLPLAAGSAVGGARRWPLFGQLVAFNRSAVPFFDHDCQEALLQGYRYMHRKSGSPATDHIPMQVRIWRRLANGTRQEQWRQGFFLPVSIVNGQPLKRPVARTFRQVNVSHIGGSLSILPRDSISVPHDASPGLEYLDVNMTRMQGPLQAQVVNLRDPTRPVTSFRLADLRNGLVALQLLNYAESLVKVFIITLTVVDPFFQVSEPINLRIATFLQPVIPISWTGANMARTPTFQVFSLPLFTYTGAISLVQKHNIQVSLECIYL</sequence>
<dbReference type="EMBL" id="UZAN01040647">
    <property type="protein sequence ID" value="VDP70412.1"/>
    <property type="molecule type" value="Genomic_DNA"/>
</dbReference>
<evidence type="ECO:0000313" key="2">
    <source>
        <dbReference type="EMBL" id="VDP70412.1"/>
    </source>
</evidence>
<dbReference type="PANTHER" id="PTHR45739:SF11">
    <property type="entry name" value="FRAS1-RELATED EXTRACELLULAR MATRIX PROTEIN 1-LIKE ISOFORM X1"/>
    <property type="match status" value="1"/>
</dbReference>
<dbReference type="PANTHER" id="PTHR45739">
    <property type="entry name" value="MATRIX PROTEIN, PUTATIVE-RELATED"/>
    <property type="match status" value="1"/>
</dbReference>
<evidence type="ECO:0000259" key="1">
    <source>
        <dbReference type="Pfam" id="PF19309"/>
    </source>
</evidence>
<organism evidence="4">
    <name type="scientific">Echinostoma caproni</name>
    <dbReference type="NCBI Taxonomy" id="27848"/>
    <lineage>
        <taxon>Eukaryota</taxon>
        <taxon>Metazoa</taxon>
        <taxon>Spiralia</taxon>
        <taxon>Lophotrochozoa</taxon>
        <taxon>Platyhelminthes</taxon>
        <taxon>Trematoda</taxon>
        <taxon>Digenea</taxon>
        <taxon>Plagiorchiida</taxon>
        <taxon>Echinostomata</taxon>
        <taxon>Echinostomatoidea</taxon>
        <taxon>Echinostomatidae</taxon>
        <taxon>Echinostoma</taxon>
    </lineage>
</organism>
<evidence type="ECO:0000313" key="3">
    <source>
        <dbReference type="Proteomes" id="UP000272942"/>
    </source>
</evidence>
<dbReference type="AlphaFoldDB" id="A0A183A9V2"/>
<dbReference type="Proteomes" id="UP000272942">
    <property type="component" value="Unassembled WGS sequence"/>
</dbReference>
<dbReference type="Pfam" id="PF19309">
    <property type="entry name" value="Frem_N"/>
    <property type="match status" value="1"/>
</dbReference>
<reference evidence="2 3" key="2">
    <citation type="submission" date="2018-11" db="EMBL/GenBank/DDBJ databases">
        <authorList>
            <consortium name="Pathogen Informatics"/>
        </authorList>
    </citation>
    <scope>NUCLEOTIDE SEQUENCE [LARGE SCALE GENOMIC DNA]</scope>
    <source>
        <strain evidence="2 3">Egypt</strain>
    </source>
</reference>
<proteinExistence type="predicted"/>
<name>A0A183A9V2_9TREM</name>
<dbReference type="InterPro" id="IPR045658">
    <property type="entry name" value="FRAS1-rel_N"/>
</dbReference>
<dbReference type="InterPro" id="IPR051561">
    <property type="entry name" value="FRAS1_ECM"/>
</dbReference>
<gene>
    <name evidence="2" type="ORF">ECPE_LOCUS3737</name>
</gene>
<reference evidence="4" key="1">
    <citation type="submission" date="2016-06" db="UniProtKB">
        <authorList>
            <consortium name="WormBaseParasite"/>
        </authorList>
    </citation>
    <scope>IDENTIFICATION</scope>
</reference>
<dbReference type="GO" id="GO:0009653">
    <property type="term" value="P:anatomical structure morphogenesis"/>
    <property type="evidence" value="ECO:0007669"/>
    <property type="project" value="TreeGrafter"/>
</dbReference>
<dbReference type="WBParaSite" id="ECPE_0000374001-mRNA-1">
    <property type="protein sequence ID" value="ECPE_0000374001-mRNA-1"/>
    <property type="gene ID" value="ECPE_0000374001"/>
</dbReference>
<protein>
    <submittedName>
        <fullName evidence="4">Frem_N domain-containing protein</fullName>
    </submittedName>
</protein>
<accession>A0A183A9V2</accession>
<keyword evidence="3" id="KW-1185">Reference proteome</keyword>
<dbReference type="OrthoDB" id="430044at2759"/>
<evidence type="ECO:0000313" key="4">
    <source>
        <dbReference type="WBParaSite" id="ECPE_0000374001-mRNA-1"/>
    </source>
</evidence>
<feature type="domain" description="FRAS1-related extracellular matrix protein N-terminal" evidence="1">
    <location>
        <begin position="2"/>
        <end position="89"/>
    </location>
</feature>